<organism evidence="16 17">
    <name type="scientific">Dreissena polymorpha</name>
    <name type="common">Zebra mussel</name>
    <name type="synonym">Mytilus polymorpha</name>
    <dbReference type="NCBI Taxonomy" id="45954"/>
    <lineage>
        <taxon>Eukaryota</taxon>
        <taxon>Metazoa</taxon>
        <taxon>Spiralia</taxon>
        <taxon>Lophotrochozoa</taxon>
        <taxon>Mollusca</taxon>
        <taxon>Bivalvia</taxon>
        <taxon>Autobranchia</taxon>
        <taxon>Heteroconchia</taxon>
        <taxon>Euheterodonta</taxon>
        <taxon>Imparidentia</taxon>
        <taxon>Neoheterodontei</taxon>
        <taxon>Myida</taxon>
        <taxon>Dreissenoidea</taxon>
        <taxon>Dreissenidae</taxon>
        <taxon>Dreissena</taxon>
    </lineage>
</organism>
<dbReference type="SMART" id="SM00891">
    <property type="entry name" value="ERCC4"/>
    <property type="match status" value="1"/>
</dbReference>
<dbReference type="GO" id="GO:0008821">
    <property type="term" value="F:crossover junction DNA endonuclease activity"/>
    <property type="evidence" value="ECO:0007669"/>
    <property type="project" value="UniProtKB-UniRule"/>
</dbReference>
<evidence type="ECO:0000313" key="17">
    <source>
        <dbReference type="Proteomes" id="UP000828390"/>
    </source>
</evidence>
<keyword evidence="10 13" id="KW-0233">DNA recombination</keyword>
<dbReference type="GO" id="GO:0000712">
    <property type="term" value="P:resolution of meiotic recombination intermediates"/>
    <property type="evidence" value="ECO:0007669"/>
    <property type="project" value="TreeGrafter"/>
</dbReference>
<dbReference type="PANTHER" id="PTHR13451">
    <property type="entry name" value="CLASS II CROSSOVER JUNCTION ENDONUCLEASE MUS81"/>
    <property type="match status" value="1"/>
</dbReference>
<dbReference type="InterPro" id="IPR011335">
    <property type="entry name" value="Restrct_endonuc-II-like"/>
</dbReference>
<evidence type="ECO:0000256" key="12">
    <source>
        <dbReference type="ARBA" id="ARBA00023242"/>
    </source>
</evidence>
<dbReference type="Pfam" id="PF21136">
    <property type="entry name" value="WHD_MUS81"/>
    <property type="match status" value="1"/>
</dbReference>
<feature type="compositionally biased region" description="Polar residues" evidence="14">
    <location>
        <begin position="414"/>
        <end position="423"/>
    </location>
</feature>
<comment type="subunit">
    <text evidence="13">Interacts with EME1.</text>
</comment>
<dbReference type="SUPFAM" id="SSF52980">
    <property type="entry name" value="Restriction endonuclease-like"/>
    <property type="match status" value="1"/>
</dbReference>
<dbReference type="OrthoDB" id="5963188at2759"/>
<dbReference type="InterPro" id="IPR027421">
    <property type="entry name" value="DNA_pol_lamdba_lyase_dom_sf"/>
</dbReference>
<dbReference type="Gene3D" id="1.10.150.110">
    <property type="entry name" value="DNA polymerase beta, N-terminal domain-like"/>
    <property type="match status" value="1"/>
</dbReference>
<dbReference type="CDD" id="cd20074">
    <property type="entry name" value="XPF_nuclease_Mus81"/>
    <property type="match status" value="1"/>
</dbReference>
<keyword evidence="17" id="KW-1185">Reference proteome</keyword>
<dbReference type="Proteomes" id="UP000828390">
    <property type="component" value="Unassembled WGS sequence"/>
</dbReference>
<keyword evidence="11 13" id="KW-0234">DNA repair</keyword>
<proteinExistence type="inferred from homology"/>
<dbReference type="GO" id="GO:0003677">
    <property type="term" value="F:DNA binding"/>
    <property type="evidence" value="ECO:0007669"/>
    <property type="project" value="UniProtKB-UniRule"/>
</dbReference>
<accession>A0A9D4BWG9</accession>
<dbReference type="PANTHER" id="PTHR13451:SF0">
    <property type="entry name" value="CROSSOVER JUNCTION ENDONUCLEASE MUS81"/>
    <property type="match status" value="1"/>
</dbReference>
<dbReference type="GO" id="GO:0005634">
    <property type="term" value="C:nucleus"/>
    <property type="evidence" value="ECO:0007669"/>
    <property type="project" value="UniProtKB-SubCell"/>
</dbReference>
<comment type="function">
    <text evidence="13">Interacts with EME1 to form a DNA structure-specific endonuclease with substrate preference for branched DNA structures with a 5'-end at the branch nick. Typical substrates include 3'-flap structures, D-loops, replication forks and nicked Holliday junctions. May be required in mitosis for the processing of stalled or collapsed replication fork intermediates. May be required in meiosis for the repair of meiosis-specific double strand breaks subsequent to single-end invasion (SEI).</text>
</comment>
<evidence type="ECO:0000256" key="5">
    <source>
        <dbReference type="ARBA" id="ARBA00022723"/>
    </source>
</evidence>
<keyword evidence="6 13" id="KW-0255">Endonuclease</keyword>
<keyword evidence="12 13" id="KW-0539">Nucleus</keyword>
<evidence type="ECO:0000256" key="6">
    <source>
        <dbReference type="ARBA" id="ARBA00022759"/>
    </source>
</evidence>
<comment type="caution">
    <text evidence="16">The sequence shown here is derived from an EMBL/GenBank/DDBJ whole genome shotgun (WGS) entry which is preliminary data.</text>
</comment>
<dbReference type="Pfam" id="PF21292">
    <property type="entry name" value="EME1-MUS81_C"/>
    <property type="match status" value="1"/>
</dbReference>
<dbReference type="CDD" id="cd21036">
    <property type="entry name" value="WH_MUS81"/>
    <property type="match status" value="1"/>
</dbReference>
<dbReference type="Gene3D" id="1.10.10.10">
    <property type="entry name" value="Winged helix-like DNA-binding domain superfamily/Winged helix DNA-binding domain"/>
    <property type="match status" value="1"/>
</dbReference>
<keyword evidence="4 13" id="KW-0540">Nuclease</keyword>
<evidence type="ECO:0000256" key="7">
    <source>
        <dbReference type="ARBA" id="ARBA00022763"/>
    </source>
</evidence>
<comment type="similarity">
    <text evidence="3 13">Belongs to the XPF family.</text>
</comment>
<dbReference type="Pfam" id="PF14716">
    <property type="entry name" value="HHH_8"/>
    <property type="match status" value="1"/>
</dbReference>
<evidence type="ECO:0000256" key="1">
    <source>
        <dbReference type="ARBA" id="ARBA00001946"/>
    </source>
</evidence>
<evidence type="ECO:0000256" key="13">
    <source>
        <dbReference type="RuleBase" id="RU369042"/>
    </source>
</evidence>
<dbReference type="GO" id="GO:0006308">
    <property type="term" value="P:DNA catabolic process"/>
    <property type="evidence" value="ECO:0007669"/>
    <property type="project" value="UniProtKB-UniRule"/>
</dbReference>
<dbReference type="InterPro" id="IPR047417">
    <property type="entry name" value="WHD_MUS81"/>
</dbReference>
<feature type="region of interest" description="Disordered" evidence="14">
    <location>
        <begin position="93"/>
        <end position="155"/>
    </location>
</feature>
<dbReference type="SUPFAM" id="SSF47802">
    <property type="entry name" value="DNA polymerase beta, N-terminal domain-like"/>
    <property type="match status" value="1"/>
</dbReference>
<dbReference type="Gene3D" id="1.10.150.670">
    <property type="entry name" value="Crossover junction endonuclease EME1, DNA-binding domain"/>
    <property type="match status" value="1"/>
</dbReference>
<evidence type="ECO:0000259" key="15">
    <source>
        <dbReference type="SMART" id="SM00891"/>
    </source>
</evidence>
<keyword evidence="8 13" id="KW-0378">Hydrolase</keyword>
<dbReference type="InterPro" id="IPR010996">
    <property type="entry name" value="HHH_MUS81"/>
</dbReference>
<dbReference type="AlphaFoldDB" id="A0A9D4BWG9"/>
<evidence type="ECO:0000313" key="16">
    <source>
        <dbReference type="EMBL" id="KAH3712114.1"/>
    </source>
</evidence>
<dbReference type="EC" id="3.1.22.-" evidence="13"/>
<dbReference type="InterPro" id="IPR033309">
    <property type="entry name" value="Mus81"/>
</dbReference>
<dbReference type="Pfam" id="PF02732">
    <property type="entry name" value="ERCC4"/>
    <property type="match status" value="1"/>
</dbReference>
<dbReference type="GO" id="GO:0000727">
    <property type="term" value="P:double-strand break repair via break-induced replication"/>
    <property type="evidence" value="ECO:0007669"/>
    <property type="project" value="UniProtKB-UniRule"/>
</dbReference>
<feature type="domain" description="ERCC4" evidence="15">
    <location>
        <begin position="581"/>
        <end position="690"/>
    </location>
</feature>
<dbReference type="GO" id="GO:0048257">
    <property type="term" value="F:3'-flap endonuclease activity"/>
    <property type="evidence" value="ECO:0007669"/>
    <property type="project" value="TreeGrafter"/>
</dbReference>
<dbReference type="Gene3D" id="3.40.50.10130">
    <property type="match status" value="1"/>
</dbReference>
<evidence type="ECO:0000256" key="4">
    <source>
        <dbReference type="ARBA" id="ARBA00022722"/>
    </source>
</evidence>
<evidence type="ECO:0000256" key="9">
    <source>
        <dbReference type="ARBA" id="ARBA00022842"/>
    </source>
</evidence>
<dbReference type="GO" id="GO:0031573">
    <property type="term" value="P:mitotic intra-S DNA damage checkpoint signaling"/>
    <property type="evidence" value="ECO:0007669"/>
    <property type="project" value="TreeGrafter"/>
</dbReference>
<dbReference type="GO" id="GO:0031297">
    <property type="term" value="P:replication fork processing"/>
    <property type="evidence" value="ECO:0007669"/>
    <property type="project" value="UniProtKB-ARBA"/>
</dbReference>
<dbReference type="EMBL" id="JAIWYP010000014">
    <property type="protein sequence ID" value="KAH3712114.1"/>
    <property type="molecule type" value="Genomic_DNA"/>
</dbReference>
<reference evidence="16" key="2">
    <citation type="submission" date="2020-11" db="EMBL/GenBank/DDBJ databases">
        <authorList>
            <person name="McCartney M.A."/>
            <person name="Auch B."/>
            <person name="Kono T."/>
            <person name="Mallez S."/>
            <person name="Becker A."/>
            <person name="Gohl D.M."/>
            <person name="Silverstein K.A.T."/>
            <person name="Koren S."/>
            <person name="Bechman K.B."/>
            <person name="Herman A."/>
            <person name="Abrahante J.E."/>
            <person name="Garbe J."/>
        </authorList>
    </citation>
    <scope>NUCLEOTIDE SEQUENCE</scope>
    <source>
        <strain evidence="16">Duluth1</strain>
        <tissue evidence="16">Whole animal</tissue>
    </source>
</reference>
<dbReference type="FunFam" id="3.40.50.10130:FF:000003">
    <property type="entry name" value="Crossover junction endonuclease MUS81"/>
    <property type="match status" value="1"/>
</dbReference>
<dbReference type="InterPro" id="IPR006166">
    <property type="entry name" value="ERCC4_domain"/>
</dbReference>
<evidence type="ECO:0000256" key="10">
    <source>
        <dbReference type="ARBA" id="ARBA00023172"/>
    </source>
</evidence>
<evidence type="ECO:0000256" key="11">
    <source>
        <dbReference type="ARBA" id="ARBA00023204"/>
    </source>
</evidence>
<comment type="subcellular location">
    <subcellularLocation>
        <location evidence="2 13">Nucleus</location>
    </subcellularLocation>
</comment>
<keyword evidence="5 13" id="KW-0479">Metal-binding</keyword>
<dbReference type="GO" id="GO:0048476">
    <property type="term" value="C:Holliday junction resolvase complex"/>
    <property type="evidence" value="ECO:0007669"/>
    <property type="project" value="UniProtKB-UniRule"/>
</dbReference>
<dbReference type="FunFam" id="1.10.150.110:FF:000001">
    <property type="entry name" value="Putative Crossover junction endonuclease MUS81"/>
    <property type="match status" value="1"/>
</dbReference>
<sequence length="868" mass="96397">MEKHPLYGKKKKKKVPCPNPLFEQWLKEWRDSAAEKNMKSQYTYGKALKTLQKFPLKLESGKDCKILENFGDKICKMLDDKLAEHIAMYGTTEPVGQSGVDSSDEDSLEPEVKRTAVPRSHLVTGGRPHELSDSETESAQPSKKRQKSGRKSGEYVPAYRSGPYALIVTLYRDIQDPNSRGYMTKEELISCAQPLADKSFSLPDPGCRYTAWSSMGSLINKGLVVKERSPARYNLTDAGVLLAQRIEAVQATGEHLNANGSVQFQSMDTPPGLAPPSILPNMPSSATGTVSMDEALKKRSLPRMPWDDDDDAEDYSGLINEGSYTDAHFVSSRLQYCYVSDEGTEETNKDRAAVTIDGVLGVGFLVKCSYSALLQSGLKFKLEPTRPVVGDWAYAYLSNTDTADVVAMAPKQTTDLQPTSVSEPISAMPVKSKEPKQPKPSKSKINNSTSPQLLPLVKSSVLETMKSPPKSSGSMDTNVVFIDSEESSLDSLPPLPKSKHTFQARKNQQNLVKKPVENGYSSRSCDAVSIFDRLKTGSASLSVDSQASCSQNSIKSLSSIGSDATDQTPLFVLRPGEFDIVLCIDNAEFYGSSKGSSKTLFPDLIKNGVECDLRKLHVGDILWVAREKTRPAPGVLGRPAGRELVLNYIIERKRMDDLVSSCIDGRYKEQKFRLKACGLHHPMYLIEEYGSMQHFSLPEATIKQTIANTQVIDGFKVKRTRDSKESVAFLTMFTRYLQSCFRDKTLYSCSIDDLKETKLVTKVDDLEQRLPVFDEFNKGSVKTKALTVREMFGKQLIQLHGMSADKARAVINLYPTPSHLYKAYEKCATEKEKENLLSTLKCGKALRNLGSQQSRQIYQLYNTRSALK</sequence>
<name>A0A9D4BWG9_DREPO</name>
<evidence type="ECO:0000256" key="8">
    <source>
        <dbReference type="ARBA" id="ARBA00022801"/>
    </source>
</evidence>
<feature type="region of interest" description="Disordered" evidence="14">
    <location>
        <begin position="414"/>
        <end position="450"/>
    </location>
</feature>
<evidence type="ECO:0000256" key="2">
    <source>
        <dbReference type="ARBA" id="ARBA00004123"/>
    </source>
</evidence>
<keyword evidence="7 13" id="KW-0227">DNA damage</keyword>
<dbReference type="InterPro" id="IPR036388">
    <property type="entry name" value="WH-like_DNA-bd_sf"/>
</dbReference>
<dbReference type="FunFam" id="1.10.10.10:FF:000307">
    <property type="entry name" value="Crossover junction endonuclease MUS81"/>
    <property type="match status" value="1"/>
</dbReference>
<reference evidence="16" key="1">
    <citation type="journal article" date="2019" name="bioRxiv">
        <title>The Genome of the Zebra Mussel, Dreissena polymorpha: A Resource for Invasive Species Research.</title>
        <authorList>
            <person name="McCartney M.A."/>
            <person name="Auch B."/>
            <person name="Kono T."/>
            <person name="Mallez S."/>
            <person name="Zhang Y."/>
            <person name="Obille A."/>
            <person name="Becker A."/>
            <person name="Abrahante J.E."/>
            <person name="Garbe J."/>
            <person name="Badalamenti J.P."/>
            <person name="Herman A."/>
            <person name="Mangelson H."/>
            <person name="Liachko I."/>
            <person name="Sullivan S."/>
            <person name="Sone E.D."/>
            <person name="Koren S."/>
            <person name="Silverstein K.A.T."/>
            <person name="Beckman K.B."/>
            <person name="Gohl D.M."/>
        </authorList>
    </citation>
    <scope>NUCLEOTIDE SEQUENCE</scope>
    <source>
        <strain evidence="16">Duluth1</strain>
        <tissue evidence="16">Whole animal</tissue>
    </source>
</reference>
<protein>
    <recommendedName>
        <fullName evidence="13">Crossover junction endonuclease MUS81</fullName>
        <ecNumber evidence="13">3.1.22.-</ecNumber>
    </recommendedName>
</protein>
<dbReference type="GO" id="GO:0046872">
    <property type="term" value="F:metal ion binding"/>
    <property type="evidence" value="ECO:0007669"/>
    <property type="project" value="UniProtKB-UniRule"/>
</dbReference>
<keyword evidence="9 13" id="KW-0460">Magnesium</keyword>
<evidence type="ECO:0000256" key="14">
    <source>
        <dbReference type="SAM" id="MobiDB-lite"/>
    </source>
</evidence>
<dbReference type="InterPro" id="IPR047416">
    <property type="entry name" value="XPF_nuclease_Mus81"/>
</dbReference>
<dbReference type="InterPro" id="IPR042530">
    <property type="entry name" value="EME1/EME2_C"/>
</dbReference>
<evidence type="ECO:0000256" key="3">
    <source>
        <dbReference type="ARBA" id="ARBA00010015"/>
    </source>
</evidence>
<gene>
    <name evidence="16" type="ORF">DPMN_071793</name>
</gene>
<comment type="cofactor">
    <cofactor evidence="1 13">
        <name>Mg(2+)</name>
        <dbReference type="ChEBI" id="CHEBI:18420"/>
    </cofactor>
</comment>